<dbReference type="PRINTS" id="PR00453">
    <property type="entry name" value="VWFADOMAIN"/>
</dbReference>
<dbReference type="GO" id="GO:0008305">
    <property type="term" value="C:integrin complex"/>
    <property type="evidence" value="ECO:0007669"/>
    <property type="project" value="InterPro"/>
</dbReference>
<dbReference type="Gene3D" id="1.20.5.930">
    <property type="entry name" value="Bicelle-embedded integrin alpha(iib) transmembrane segment"/>
    <property type="match status" value="1"/>
</dbReference>
<reference evidence="18" key="1">
    <citation type="submission" date="2025-08" db="UniProtKB">
        <authorList>
            <consortium name="Ensembl"/>
        </authorList>
    </citation>
    <scope>IDENTIFICATION</scope>
</reference>
<dbReference type="SUPFAM" id="SSF53300">
    <property type="entry name" value="vWA-like"/>
    <property type="match status" value="1"/>
</dbReference>
<dbReference type="GO" id="GO:0098609">
    <property type="term" value="P:cell-cell adhesion"/>
    <property type="evidence" value="ECO:0007669"/>
    <property type="project" value="TreeGrafter"/>
</dbReference>
<evidence type="ECO:0000256" key="12">
    <source>
        <dbReference type="ARBA" id="ARBA00023157"/>
    </source>
</evidence>
<evidence type="ECO:0000256" key="15">
    <source>
        <dbReference type="PROSITE-ProRule" id="PRU00803"/>
    </source>
</evidence>
<dbReference type="InterPro" id="IPR000413">
    <property type="entry name" value="Integrin_alpha"/>
</dbReference>
<evidence type="ECO:0000256" key="5">
    <source>
        <dbReference type="ARBA" id="ARBA00022729"/>
    </source>
</evidence>
<evidence type="ECO:0000256" key="3">
    <source>
        <dbReference type="ARBA" id="ARBA00022692"/>
    </source>
</evidence>
<dbReference type="Ensembl" id="ENSCCRT00000114848.1">
    <property type="protein sequence ID" value="ENSCCRP00000122577.1"/>
    <property type="gene ID" value="ENSCCRG00000028765.2"/>
</dbReference>
<evidence type="ECO:0000256" key="14">
    <source>
        <dbReference type="ARBA" id="ARBA00023180"/>
    </source>
</evidence>
<dbReference type="Pfam" id="PF00092">
    <property type="entry name" value="VWA"/>
    <property type="match status" value="1"/>
</dbReference>
<keyword evidence="3 16" id="KW-0812">Transmembrane</keyword>
<dbReference type="Pfam" id="PF01839">
    <property type="entry name" value="FG-GAP"/>
    <property type="match status" value="1"/>
</dbReference>
<dbReference type="GO" id="GO:0005178">
    <property type="term" value="F:integrin binding"/>
    <property type="evidence" value="ECO:0007669"/>
    <property type="project" value="TreeGrafter"/>
</dbReference>
<dbReference type="InterPro" id="IPR028994">
    <property type="entry name" value="Integrin_alpha_N"/>
</dbReference>
<dbReference type="Gene3D" id="2.60.40.1460">
    <property type="entry name" value="Integrin domains. Chain A, domain 2"/>
    <property type="match status" value="1"/>
</dbReference>
<comment type="similarity">
    <text evidence="2 16">Belongs to the integrin alpha chain family.</text>
</comment>
<dbReference type="PANTHER" id="PTHR23220">
    <property type="entry name" value="INTEGRIN ALPHA"/>
    <property type="match status" value="1"/>
</dbReference>
<keyword evidence="13 16" id="KW-0675">Receptor</keyword>
<keyword evidence="5" id="KW-0732">Signal</keyword>
<feature type="repeat" description="FG-GAP" evidence="15">
    <location>
        <begin position="585"/>
        <end position="646"/>
    </location>
</feature>
<keyword evidence="11 16" id="KW-0472">Membrane</keyword>
<evidence type="ECO:0000313" key="19">
    <source>
        <dbReference type="Proteomes" id="UP001108240"/>
    </source>
</evidence>
<evidence type="ECO:0000256" key="4">
    <source>
        <dbReference type="ARBA" id="ARBA00022723"/>
    </source>
</evidence>
<keyword evidence="6" id="KW-0677">Repeat</keyword>
<dbReference type="Gene3D" id="2.60.40.1530">
    <property type="entry name" value="ntegrin, alpha v. Chain A, domain 4"/>
    <property type="match status" value="1"/>
</dbReference>
<dbReference type="Pfam" id="PF20805">
    <property type="entry name" value="Integrin_A_Ig_2"/>
    <property type="match status" value="1"/>
</dbReference>
<dbReference type="Gene3D" id="2.130.10.130">
    <property type="entry name" value="Integrin alpha, N-terminal"/>
    <property type="match status" value="2"/>
</dbReference>
<dbReference type="InterPro" id="IPR002035">
    <property type="entry name" value="VWF_A"/>
</dbReference>
<dbReference type="Gene3D" id="3.40.50.410">
    <property type="entry name" value="von Willebrand factor, type A domain"/>
    <property type="match status" value="1"/>
</dbReference>
<accession>A0A9J7YRJ8</accession>
<dbReference type="PRINTS" id="PR01185">
    <property type="entry name" value="INTEGRINA"/>
</dbReference>
<dbReference type="Gene3D" id="2.60.40.1510">
    <property type="entry name" value="ntegrin, alpha v. Chain A, domain 3"/>
    <property type="match status" value="1"/>
</dbReference>
<evidence type="ECO:0000256" key="13">
    <source>
        <dbReference type="ARBA" id="ARBA00023170"/>
    </source>
</evidence>
<dbReference type="InterPro" id="IPR032695">
    <property type="entry name" value="Integrin_dom_sf"/>
</dbReference>
<proteinExistence type="inferred from homology"/>
<dbReference type="GO" id="GO:0009897">
    <property type="term" value="C:external side of plasma membrane"/>
    <property type="evidence" value="ECO:0007669"/>
    <property type="project" value="TreeGrafter"/>
</dbReference>
<dbReference type="Pfam" id="PF08441">
    <property type="entry name" value="Integrin_A_Ig_1"/>
    <property type="match status" value="1"/>
</dbReference>
<dbReference type="SMART" id="SM00327">
    <property type="entry name" value="VWA"/>
    <property type="match status" value="1"/>
</dbReference>
<feature type="transmembrane region" description="Helical" evidence="16">
    <location>
        <begin position="1105"/>
        <end position="1124"/>
    </location>
</feature>
<dbReference type="InterPro" id="IPR013519">
    <property type="entry name" value="Int_alpha_beta-p"/>
</dbReference>
<evidence type="ECO:0000256" key="9">
    <source>
        <dbReference type="ARBA" id="ARBA00022989"/>
    </source>
</evidence>
<dbReference type="InterPro" id="IPR013649">
    <property type="entry name" value="Integrin_alpha_Ig-like_1"/>
</dbReference>
<dbReference type="OMA" id="CQRIKCD"/>
<evidence type="ECO:0000259" key="17">
    <source>
        <dbReference type="PROSITE" id="PS50234"/>
    </source>
</evidence>
<feature type="transmembrane region" description="Helical" evidence="16">
    <location>
        <begin position="7"/>
        <end position="25"/>
    </location>
</feature>
<reference evidence="18" key="2">
    <citation type="submission" date="2025-09" db="UniProtKB">
        <authorList>
            <consortium name="Ensembl"/>
        </authorList>
    </citation>
    <scope>IDENTIFICATION</scope>
</reference>
<dbReference type="GO" id="GO:0046872">
    <property type="term" value="F:metal ion binding"/>
    <property type="evidence" value="ECO:0007669"/>
    <property type="project" value="UniProtKB-KW"/>
</dbReference>
<keyword evidence="10 16" id="KW-0401">Integrin</keyword>
<evidence type="ECO:0000256" key="7">
    <source>
        <dbReference type="ARBA" id="ARBA00022837"/>
    </source>
</evidence>
<protein>
    <recommendedName>
        <fullName evidence="17">VWFA domain-containing protein</fullName>
    </recommendedName>
</protein>
<dbReference type="Pfam" id="PF21520">
    <property type="entry name" value="ITGAX-like_Ig_3"/>
    <property type="match status" value="1"/>
</dbReference>
<feature type="domain" description="VWFA" evidence="17">
    <location>
        <begin position="175"/>
        <end position="352"/>
    </location>
</feature>
<dbReference type="AlphaFoldDB" id="A0A9J7YRJ8"/>
<evidence type="ECO:0000256" key="10">
    <source>
        <dbReference type="ARBA" id="ARBA00023037"/>
    </source>
</evidence>
<dbReference type="GeneTree" id="ENSGT00940000154838"/>
<evidence type="ECO:0000256" key="8">
    <source>
        <dbReference type="ARBA" id="ARBA00022889"/>
    </source>
</evidence>
<dbReference type="GO" id="GO:0007229">
    <property type="term" value="P:integrin-mediated signaling pathway"/>
    <property type="evidence" value="ECO:0007669"/>
    <property type="project" value="UniProtKB-KW"/>
</dbReference>
<feature type="repeat" description="FG-GAP" evidence="15">
    <location>
        <begin position="535"/>
        <end position="581"/>
    </location>
</feature>
<evidence type="ECO:0000256" key="6">
    <source>
        <dbReference type="ARBA" id="ARBA00022737"/>
    </source>
</evidence>
<name>A0A9J7YRJ8_CYPCA</name>
<evidence type="ECO:0000256" key="1">
    <source>
        <dbReference type="ARBA" id="ARBA00004479"/>
    </source>
</evidence>
<organism evidence="18 19">
    <name type="scientific">Cyprinus carpio carpio</name>
    <dbReference type="NCBI Taxonomy" id="630221"/>
    <lineage>
        <taxon>Eukaryota</taxon>
        <taxon>Metazoa</taxon>
        <taxon>Chordata</taxon>
        <taxon>Craniata</taxon>
        <taxon>Vertebrata</taxon>
        <taxon>Euteleostomi</taxon>
        <taxon>Actinopterygii</taxon>
        <taxon>Neopterygii</taxon>
        <taxon>Teleostei</taxon>
        <taxon>Ostariophysi</taxon>
        <taxon>Cypriniformes</taxon>
        <taxon>Cyprinidae</taxon>
        <taxon>Cyprininae</taxon>
        <taxon>Cyprinus</taxon>
    </lineage>
</organism>
<comment type="caution">
    <text evidence="16">Lacks conserved residue(s) required for the propagation of feature annotation.</text>
</comment>
<evidence type="ECO:0000256" key="11">
    <source>
        <dbReference type="ARBA" id="ARBA00023136"/>
    </source>
</evidence>
<keyword evidence="7" id="KW-0106">Calcium</keyword>
<evidence type="ECO:0000256" key="2">
    <source>
        <dbReference type="ARBA" id="ARBA00008054"/>
    </source>
</evidence>
<dbReference type="InterPro" id="IPR048285">
    <property type="entry name" value="Integrin_alpha_Ig-like_2"/>
</dbReference>
<dbReference type="PANTHER" id="PTHR23220:SF118">
    <property type="entry name" value="INTEGRIN ALPHA-X"/>
    <property type="match status" value="1"/>
</dbReference>
<evidence type="ECO:0000256" key="16">
    <source>
        <dbReference type="RuleBase" id="RU003762"/>
    </source>
</evidence>
<dbReference type="Proteomes" id="UP001108240">
    <property type="component" value="Unplaced"/>
</dbReference>
<sequence>MHLDLSFFYSRFSIFVCLFFIRYFACYNGLNFHHPAFHSVLTFNIDPVTWKYFTRNNDVGFGYRVIQTDTSSLLVSDPLVQYSNNTRGQVYSCAISQETCLPVTINVPSEAVNMSLGLSMTKDTQSSNSVVCGPTIPKQCKVLTTLNGMCFIMSGNDAVSAPIPSALRNCPPEIDIAFLIDGSASVEDVDFVKMKTFVITIIQSFSNCSSQFAIAQFSTGFEIHSKFEAVNDIDSWRTRIGEIKQQKGWTYSANAINKTVDELFVTEGGARQSAIKILIVITDGSSTDEPHLRGAVEKAEKKNIIRFAIGIGEAFDDADTKQQLQVIASAPVAKHVFNVTDFDALDSIREQLEENIAIEGVQSTGDSATMEFAQDGFTAVFTSNESLIMSSVGAFQGKGGYQEHYRDGRSSEFQVGSEQDSYFGYSMTIATRSKKKLVILGAPRYMHKGQVRISIIGNNATNLLMDSPKPQIGSYFGAEVCVVDLNSDAKTDLLLISAPTYVDSHSEGRVFVYFYSRQPYFTFSVALVGMAGHRGRFGSSLASPADLNGDGFRDVLIGAPLEEDRQGSIYIFNGGVDQINPTYSQRIAGSSVRSGLQFFGQALSQSSLDHSGDSLPDIAVGSKGAVLLLRSRPIVFVDVKVTYSPSKISTSQTNCTKPLENTLTVCFNMSGYKHAITDLAANISYTLKLDAKRYNHRAYFLPKNRVLSDAVNVTLEEVCKDHSFFIEACTEDHFNPLHNELMITFEGLPSQSLENLQPVLLPWIKNTTLWMLDYEMNCGSDNLCVDNLKMDFSFGSANIEVGIMQEINVTVFVENKGENSYNTQFTLNYPFGFSYRRIMPRVQGRVNCDSVDHMQGILLGETNCQVNKPLFAGNASAVFDIIYSINKESNFDQKVTFSASLTSGNTNHSENSELLKMRNISVKHAISVALLRHTDSSIYINFTSGKNNLEKPVKQILEVKNEFRELNVTVFIRVPVKLGDEYIWTNKNLQILDCFRERDEQPTSTNFLKVLKKKNVLNCSVTVCAVFRCDVNLMRNERKFYNISSNVSSRWIEQIGPMSASFQLVSTASLDYDEDEYIYFSNSLSSVPVSTQVEVYEEPSILKEVIGGVIGGLLIMSLITAALYKTGFFKRKAKQQRKDPAQEDAEVENLNEN</sequence>
<keyword evidence="4" id="KW-0479">Metal-binding</keyword>
<dbReference type="InterPro" id="IPR013517">
    <property type="entry name" value="FG-GAP"/>
</dbReference>
<evidence type="ECO:0000313" key="18">
    <source>
        <dbReference type="Ensembl" id="ENSCCRP00000122577.1"/>
    </source>
</evidence>
<keyword evidence="12" id="KW-1015">Disulfide bond</keyword>
<dbReference type="GO" id="GO:0033627">
    <property type="term" value="P:cell adhesion mediated by integrin"/>
    <property type="evidence" value="ECO:0007669"/>
    <property type="project" value="TreeGrafter"/>
</dbReference>
<dbReference type="SUPFAM" id="SSF69179">
    <property type="entry name" value="Integrin domains"/>
    <property type="match status" value="2"/>
</dbReference>
<dbReference type="PROSITE" id="PS50234">
    <property type="entry name" value="VWFA"/>
    <property type="match status" value="1"/>
</dbReference>
<dbReference type="GO" id="GO:0007160">
    <property type="term" value="P:cell-matrix adhesion"/>
    <property type="evidence" value="ECO:0007669"/>
    <property type="project" value="TreeGrafter"/>
</dbReference>
<dbReference type="SUPFAM" id="SSF69318">
    <property type="entry name" value="Integrin alpha N-terminal domain"/>
    <property type="match status" value="1"/>
</dbReference>
<dbReference type="InterPro" id="IPR048633">
    <property type="entry name" value="ITGAX-like_Ig_3"/>
</dbReference>
<keyword evidence="14" id="KW-0325">Glycoprotein</keyword>
<dbReference type="SMART" id="SM00191">
    <property type="entry name" value="Int_alpha"/>
    <property type="match status" value="4"/>
</dbReference>
<keyword evidence="9 16" id="KW-1133">Transmembrane helix</keyword>
<keyword evidence="19" id="KW-1185">Reference proteome</keyword>
<dbReference type="PROSITE" id="PS51470">
    <property type="entry name" value="FG_GAP"/>
    <property type="match status" value="3"/>
</dbReference>
<feature type="repeat" description="FG-GAP" evidence="15">
    <location>
        <begin position="462"/>
        <end position="522"/>
    </location>
</feature>
<dbReference type="InterPro" id="IPR018184">
    <property type="entry name" value="Integrin_alpha_C_CS"/>
</dbReference>
<dbReference type="PROSITE" id="PS00242">
    <property type="entry name" value="INTEGRIN_ALPHA"/>
    <property type="match status" value="1"/>
</dbReference>
<comment type="subcellular location">
    <subcellularLocation>
        <location evidence="1 16">Membrane</location>
        <topology evidence="1 16">Single-pass type I membrane protein</topology>
    </subcellularLocation>
</comment>
<dbReference type="InterPro" id="IPR036465">
    <property type="entry name" value="vWFA_dom_sf"/>
</dbReference>
<keyword evidence="8 16" id="KW-0130">Cell adhesion</keyword>